<feature type="signal peptide" evidence="1">
    <location>
        <begin position="1"/>
        <end position="24"/>
    </location>
</feature>
<feature type="chain" id="PRO_5004578714" evidence="1">
    <location>
        <begin position="25"/>
        <end position="60"/>
    </location>
</feature>
<dbReference type="Proteomes" id="UP000014500">
    <property type="component" value="Unassembled WGS sequence"/>
</dbReference>
<dbReference type="HOGENOM" id="CLU_2944605_0_0_1"/>
<keyword evidence="1" id="KW-0732">Signal</keyword>
<proteinExistence type="predicted"/>
<name>T1IQK0_STRMM</name>
<organism evidence="2 3">
    <name type="scientific">Strigamia maritima</name>
    <name type="common">European centipede</name>
    <name type="synonym">Geophilus maritimus</name>
    <dbReference type="NCBI Taxonomy" id="126957"/>
    <lineage>
        <taxon>Eukaryota</taxon>
        <taxon>Metazoa</taxon>
        <taxon>Ecdysozoa</taxon>
        <taxon>Arthropoda</taxon>
        <taxon>Myriapoda</taxon>
        <taxon>Chilopoda</taxon>
        <taxon>Pleurostigmophora</taxon>
        <taxon>Geophilomorpha</taxon>
        <taxon>Linotaeniidae</taxon>
        <taxon>Strigamia</taxon>
    </lineage>
</organism>
<evidence type="ECO:0000313" key="2">
    <source>
        <dbReference type="EnsemblMetazoa" id="SMAR003320-PA"/>
    </source>
</evidence>
<dbReference type="EMBL" id="AFFK01018340">
    <property type="status" value="NOT_ANNOTATED_CDS"/>
    <property type="molecule type" value="Genomic_DNA"/>
</dbReference>
<reference evidence="3" key="1">
    <citation type="submission" date="2011-05" db="EMBL/GenBank/DDBJ databases">
        <authorList>
            <person name="Richards S.R."/>
            <person name="Qu J."/>
            <person name="Jiang H."/>
            <person name="Jhangiani S.N."/>
            <person name="Agravi P."/>
            <person name="Goodspeed R."/>
            <person name="Gross S."/>
            <person name="Mandapat C."/>
            <person name="Jackson L."/>
            <person name="Mathew T."/>
            <person name="Pu L."/>
            <person name="Thornton R."/>
            <person name="Saada N."/>
            <person name="Wilczek-Boney K.B."/>
            <person name="Lee S."/>
            <person name="Kovar C."/>
            <person name="Wu Y."/>
            <person name="Scherer S.E."/>
            <person name="Worley K.C."/>
            <person name="Muzny D.M."/>
            <person name="Gibbs R."/>
        </authorList>
    </citation>
    <scope>NUCLEOTIDE SEQUENCE</scope>
    <source>
        <strain evidence="3">Brora</strain>
    </source>
</reference>
<reference evidence="2" key="2">
    <citation type="submission" date="2015-02" db="UniProtKB">
        <authorList>
            <consortium name="EnsemblMetazoa"/>
        </authorList>
    </citation>
    <scope>IDENTIFICATION</scope>
</reference>
<dbReference type="EnsemblMetazoa" id="SMAR003320-RA">
    <property type="protein sequence ID" value="SMAR003320-PA"/>
    <property type="gene ID" value="SMAR003320"/>
</dbReference>
<accession>T1IQK0</accession>
<sequence>MKGKTIAFLAIYCVLIFIIGNAWTKCLHCEKDDQTKCCKGESNAEACDDEGHCRHKLTDE</sequence>
<evidence type="ECO:0000313" key="3">
    <source>
        <dbReference type="Proteomes" id="UP000014500"/>
    </source>
</evidence>
<evidence type="ECO:0000256" key="1">
    <source>
        <dbReference type="SAM" id="SignalP"/>
    </source>
</evidence>
<dbReference type="AlphaFoldDB" id="T1IQK0"/>
<protein>
    <submittedName>
        <fullName evidence="2">Uncharacterized protein</fullName>
    </submittedName>
</protein>
<keyword evidence="3" id="KW-1185">Reference proteome</keyword>